<name>A0A421AWT2_9PSEU</name>
<dbReference type="Pfam" id="PF05331">
    <property type="entry name" value="DUF742"/>
    <property type="match status" value="1"/>
</dbReference>
<keyword evidence="3" id="KW-1185">Reference proteome</keyword>
<accession>A0A421AWT2</accession>
<dbReference type="EMBL" id="RCDD01000008">
    <property type="protein sequence ID" value="RLK54227.1"/>
    <property type="molecule type" value="Genomic_DNA"/>
</dbReference>
<reference evidence="2 3" key="1">
    <citation type="submission" date="2018-10" db="EMBL/GenBank/DDBJ databases">
        <title>Genomic Encyclopedia of Archaeal and Bacterial Type Strains, Phase II (KMG-II): from individual species to whole genera.</title>
        <authorList>
            <person name="Goeker M."/>
        </authorList>
    </citation>
    <scope>NUCLEOTIDE SEQUENCE [LARGE SCALE GENOMIC DNA]</scope>
    <source>
        <strain evidence="2 3">DSM 45657</strain>
    </source>
</reference>
<gene>
    <name evidence="2" type="ORF">CLV68_6235</name>
</gene>
<sequence>MEKHGGNPDVIEPARAGATVAFPALEQRLDVVMHSDDASTAGGERERAVEVGRTGARFGPPGQWRGTDDEVELPGPPADLGLVGARFGGRRRFEEVPVDEPEPVVAAAGPEVEPAAMSDAEWMSRPQAHALVRPYAWTGGRTTARADLALEALVSTVEVPVRASWEHRMITELCLSPRSVAEVAALVSVPLGVARVLITDLAERGVLAVHQAVEGTPDLDFMSRVLSGLRKL</sequence>
<evidence type="ECO:0000256" key="1">
    <source>
        <dbReference type="SAM" id="MobiDB-lite"/>
    </source>
</evidence>
<dbReference type="PANTHER" id="PTHR36221">
    <property type="entry name" value="DUF742 DOMAIN-CONTAINING PROTEIN"/>
    <property type="match status" value="1"/>
</dbReference>
<organism evidence="2 3">
    <name type="scientific">Actinokineospora cianjurensis</name>
    <dbReference type="NCBI Taxonomy" id="585224"/>
    <lineage>
        <taxon>Bacteria</taxon>
        <taxon>Bacillati</taxon>
        <taxon>Actinomycetota</taxon>
        <taxon>Actinomycetes</taxon>
        <taxon>Pseudonocardiales</taxon>
        <taxon>Pseudonocardiaceae</taxon>
        <taxon>Actinokineospora</taxon>
    </lineage>
</organism>
<dbReference type="InterPro" id="IPR007995">
    <property type="entry name" value="DUF742"/>
</dbReference>
<dbReference type="AlphaFoldDB" id="A0A421AWT2"/>
<evidence type="ECO:0000313" key="3">
    <source>
        <dbReference type="Proteomes" id="UP000282454"/>
    </source>
</evidence>
<proteinExistence type="predicted"/>
<evidence type="ECO:0000313" key="2">
    <source>
        <dbReference type="EMBL" id="RLK54227.1"/>
    </source>
</evidence>
<feature type="region of interest" description="Disordered" evidence="1">
    <location>
        <begin position="36"/>
        <end position="65"/>
    </location>
</feature>
<dbReference type="PANTHER" id="PTHR36221:SF1">
    <property type="entry name" value="DUF742 DOMAIN-CONTAINING PROTEIN"/>
    <property type="match status" value="1"/>
</dbReference>
<dbReference type="Proteomes" id="UP000282454">
    <property type="component" value="Unassembled WGS sequence"/>
</dbReference>
<protein>
    <submittedName>
        <fullName evidence="2">Uncharacterized protein DUF742</fullName>
    </submittedName>
</protein>
<feature type="compositionally biased region" description="Basic and acidic residues" evidence="1">
    <location>
        <begin position="36"/>
        <end position="50"/>
    </location>
</feature>
<comment type="caution">
    <text evidence="2">The sequence shown here is derived from an EMBL/GenBank/DDBJ whole genome shotgun (WGS) entry which is preliminary data.</text>
</comment>